<accession>A0A6A7A810</accession>
<reference evidence="2" key="1">
    <citation type="journal article" date="2020" name="Stud. Mycol.">
        <title>101 Dothideomycetes genomes: a test case for predicting lifestyles and emergence of pathogens.</title>
        <authorList>
            <person name="Haridas S."/>
            <person name="Albert R."/>
            <person name="Binder M."/>
            <person name="Bloem J."/>
            <person name="Labutti K."/>
            <person name="Salamov A."/>
            <person name="Andreopoulos B."/>
            <person name="Baker S."/>
            <person name="Barry K."/>
            <person name="Bills G."/>
            <person name="Bluhm B."/>
            <person name="Cannon C."/>
            <person name="Castanera R."/>
            <person name="Culley D."/>
            <person name="Daum C."/>
            <person name="Ezra D."/>
            <person name="Gonzalez J."/>
            <person name="Henrissat B."/>
            <person name="Kuo A."/>
            <person name="Liang C."/>
            <person name="Lipzen A."/>
            <person name="Lutzoni F."/>
            <person name="Magnuson J."/>
            <person name="Mondo S."/>
            <person name="Nolan M."/>
            <person name="Ohm R."/>
            <person name="Pangilinan J."/>
            <person name="Park H.-J."/>
            <person name="Ramirez L."/>
            <person name="Alfaro M."/>
            <person name="Sun H."/>
            <person name="Tritt A."/>
            <person name="Yoshinaga Y."/>
            <person name="Zwiers L.-H."/>
            <person name="Turgeon B."/>
            <person name="Goodwin S."/>
            <person name="Spatafora J."/>
            <person name="Crous P."/>
            <person name="Grigoriev I."/>
        </authorList>
    </citation>
    <scope>NUCLEOTIDE SEQUENCE</scope>
    <source>
        <strain evidence="2">CBS 113818</strain>
    </source>
</reference>
<sequence>TTTATRQPLSPQPPASCSSRAAQPCDSPRARCCYASSILHHISFGPEATRWPQLFGFGSKNKTKTPADLSASSASAEAAAAVAHGLQVVAEGTNPVVNIVAIHGLNGHRKKT</sequence>
<organism evidence="2 3">
    <name type="scientific">Ophiobolus disseminans</name>
    <dbReference type="NCBI Taxonomy" id="1469910"/>
    <lineage>
        <taxon>Eukaryota</taxon>
        <taxon>Fungi</taxon>
        <taxon>Dikarya</taxon>
        <taxon>Ascomycota</taxon>
        <taxon>Pezizomycotina</taxon>
        <taxon>Dothideomycetes</taxon>
        <taxon>Pleosporomycetidae</taxon>
        <taxon>Pleosporales</taxon>
        <taxon>Pleosporineae</taxon>
        <taxon>Phaeosphaeriaceae</taxon>
        <taxon>Ophiobolus</taxon>
    </lineage>
</organism>
<evidence type="ECO:0000313" key="2">
    <source>
        <dbReference type="EMBL" id="KAF2828944.1"/>
    </source>
</evidence>
<dbReference type="Proteomes" id="UP000799424">
    <property type="component" value="Unassembled WGS sequence"/>
</dbReference>
<name>A0A6A7A810_9PLEO</name>
<feature type="non-terminal residue" evidence="2">
    <location>
        <position position="1"/>
    </location>
</feature>
<evidence type="ECO:0000313" key="3">
    <source>
        <dbReference type="Proteomes" id="UP000799424"/>
    </source>
</evidence>
<protein>
    <submittedName>
        <fullName evidence="2">Uncharacterized protein</fullName>
    </submittedName>
</protein>
<keyword evidence="3" id="KW-1185">Reference proteome</keyword>
<evidence type="ECO:0000256" key="1">
    <source>
        <dbReference type="SAM" id="MobiDB-lite"/>
    </source>
</evidence>
<dbReference type="EMBL" id="MU006221">
    <property type="protein sequence ID" value="KAF2828944.1"/>
    <property type="molecule type" value="Genomic_DNA"/>
</dbReference>
<gene>
    <name evidence="2" type="ORF">CC86DRAFT_183434</name>
</gene>
<proteinExistence type="predicted"/>
<dbReference type="AlphaFoldDB" id="A0A6A7A810"/>
<feature type="region of interest" description="Disordered" evidence="1">
    <location>
        <begin position="1"/>
        <end position="21"/>
    </location>
</feature>
<dbReference type="OrthoDB" id="5086500at2759"/>